<reference evidence="1" key="2">
    <citation type="journal article" date="2008" name="Genome Biol.">
        <title>Improved genome assembly and evidence-based global gene model set for the chordate Ciona intestinalis: new insight into intron and operon populations.</title>
        <authorList>
            <person name="Satou Y."/>
            <person name="Mineta K."/>
            <person name="Ogasawara M."/>
            <person name="Sasakura Y."/>
            <person name="Shoguchi E."/>
            <person name="Ueno K."/>
            <person name="Yamada L."/>
            <person name="Matsumoto J."/>
            <person name="Wasserscheid J."/>
            <person name="Dewar K."/>
            <person name="Wiley G.B."/>
            <person name="Macmil S.L."/>
            <person name="Roe B.A."/>
            <person name="Zeller R.W."/>
            <person name="Hastings K.E."/>
            <person name="Lemaire P."/>
            <person name="Lindquist E."/>
            <person name="Endo T."/>
            <person name="Hotta K."/>
            <person name="Inaba K."/>
        </authorList>
    </citation>
    <scope>NUCLEOTIDE SEQUENCE [LARGE SCALE GENOMIC DNA]</scope>
    <source>
        <strain evidence="1">wild type</strain>
    </source>
</reference>
<keyword evidence="2" id="KW-1185">Reference proteome</keyword>
<reference evidence="1" key="3">
    <citation type="submission" date="2025-08" db="UniProtKB">
        <authorList>
            <consortium name="Ensembl"/>
        </authorList>
    </citation>
    <scope>IDENTIFICATION</scope>
</reference>
<reference evidence="1" key="4">
    <citation type="submission" date="2025-09" db="UniProtKB">
        <authorList>
            <consortium name="Ensembl"/>
        </authorList>
    </citation>
    <scope>IDENTIFICATION</scope>
</reference>
<sequence length="46" mass="5062">MLVVVNVESSFSFGCLAKPHKESVCLKYTAGTMDKYNITIFITSST</sequence>
<dbReference type="InParanoid" id="H2XKH9"/>
<protein>
    <submittedName>
        <fullName evidence="1">Uncharacterized protein</fullName>
    </submittedName>
</protein>
<organism evidence="1 2">
    <name type="scientific">Ciona intestinalis</name>
    <name type="common">Transparent sea squirt</name>
    <name type="synonym">Ascidia intestinalis</name>
    <dbReference type="NCBI Taxonomy" id="7719"/>
    <lineage>
        <taxon>Eukaryota</taxon>
        <taxon>Metazoa</taxon>
        <taxon>Chordata</taxon>
        <taxon>Tunicata</taxon>
        <taxon>Ascidiacea</taxon>
        <taxon>Phlebobranchia</taxon>
        <taxon>Cionidae</taxon>
        <taxon>Ciona</taxon>
    </lineage>
</organism>
<reference evidence="2" key="1">
    <citation type="journal article" date="2002" name="Science">
        <title>The draft genome of Ciona intestinalis: insights into chordate and vertebrate origins.</title>
        <authorList>
            <person name="Dehal P."/>
            <person name="Satou Y."/>
            <person name="Campbell R.K."/>
            <person name="Chapman J."/>
            <person name="Degnan B."/>
            <person name="De Tomaso A."/>
            <person name="Davidson B."/>
            <person name="Di Gregorio A."/>
            <person name="Gelpke M."/>
            <person name="Goodstein D.M."/>
            <person name="Harafuji N."/>
            <person name="Hastings K.E."/>
            <person name="Ho I."/>
            <person name="Hotta K."/>
            <person name="Huang W."/>
            <person name="Kawashima T."/>
            <person name="Lemaire P."/>
            <person name="Martinez D."/>
            <person name="Meinertzhagen I.A."/>
            <person name="Necula S."/>
            <person name="Nonaka M."/>
            <person name="Putnam N."/>
            <person name="Rash S."/>
            <person name="Saiga H."/>
            <person name="Satake M."/>
            <person name="Terry A."/>
            <person name="Yamada L."/>
            <person name="Wang H.G."/>
            <person name="Awazu S."/>
            <person name="Azumi K."/>
            <person name="Boore J."/>
            <person name="Branno M."/>
            <person name="Chin-Bow S."/>
            <person name="DeSantis R."/>
            <person name="Doyle S."/>
            <person name="Francino P."/>
            <person name="Keys D.N."/>
            <person name="Haga S."/>
            <person name="Hayashi H."/>
            <person name="Hino K."/>
            <person name="Imai K.S."/>
            <person name="Inaba K."/>
            <person name="Kano S."/>
            <person name="Kobayashi K."/>
            <person name="Kobayashi M."/>
            <person name="Lee B.I."/>
            <person name="Makabe K.W."/>
            <person name="Manohar C."/>
            <person name="Matassi G."/>
            <person name="Medina M."/>
            <person name="Mochizuki Y."/>
            <person name="Mount S."/>
            <person name="Morishita T."/>
            <person name="Miura S."/>
            <person name="Nakayama A."/>
            <person name="Nishizaka S."/>
            <person name="Nomoto H."/>
            <person name="Ohta F."/>
            <person name="Oishi K."/>
            <person name="Rigoutsos I."/>
            <person name="Sano M."/>
            <person name="Sasaki A."/>
            <person name="Sasakura Y."/>
            <person name="Shoguchi E."/>
            <person name="Shin-i T."/>
            <person name="Spagnuolo A."/>
            <person name="Stainier D."/>
            <person name="Suzuki M.M."/>
            <person name="Tassy O."/>
            <person name="Takatori N."/>
            <person name="Tokuoka M."/>
            <person name="Yagi K."/>
            <person name="Yoshizaki F."/>
            <person name="Wada S."/>
            <person name="Zhang C."/>
            <person name="Hyatt P.D."/>
            <person name="Larimer F."/>
            <person name="Detter C."/>
            <person name="Doggett N."/>
            <person name="Glavina T."/>
            <person name="Hawkins T."/>
            <person name="Richardson P."/>
            <person name="Lucas S."/>
            <person name="Kohara Y."/>
            <person name="Levine M."/>
            <person name="Satoh N."/>
            <person name="Rokhsar D.S."/>
        </authorList>
    </citation>
    <scope>NUCLEOTIDE SEQUENCE [LARGE SCALE GENOMIC DNA]</scope>
</reference>
<dbReference type="AlphaFoldDB" id="H2XKH9"/>
<proteinExistence type="predicted"/>
<dbReference type="Ensembl" id="ENSCINT00000035596.1">
    <property type="protein sequence ID" value="ENSCINP00000030161.1"/>
    <property type="gene ID" value="ENSCING00000021028.1"/>
</dbReference>
<evidence type="ECO:0000313" key="2">
    <source>
        <dbReference type="Proteomes" id="UP000008144"/>
    </source>
</evidence>
<name>H2XKH9_CIOIN</name>
<dbReference type="Proteomes" id="UP000008144">
    <property type="component" value="Chromosome 3"/>
</dbReference>
<dbReference type="EMBL" id="EAAA01001808">
    <property type="status" value="NOT_ANNOTATED_CDS"/>
    <property type="molecule type" value="Genomic_DNA"/>
</dbReference>
<accession>H2XKH9</accession>
<dbReference type="HOGENOM" id="CLU_3193703_0_0_1"/>
<evidence type="ECO:0000313" key="1">
    <source>
        <dbReference type="Ensembl" id="ENSCINP00000030161.1"/>
    </source>
</evidence>